<comment type="caution">
    <text evidence="1">The sequence shown here is derived from an EMBL/GenBank/DDBJ whole genome shotgun (WGS) entry which is preliminary data.</text>
</comment>
<reference evidence="1 2" key="1">
    <citation type="journal article" date="2011" name="EMBO J.">
        <title>Structural diversity of bacterial flagellar motors.</title>
        <authorList>
            <person name="Chen S."/>
            <person name="Beeby M."/>
            <person name="Murphy G.E."/>
            <person name="Leadbetter J.R."/>
            <person name="Hendrixson D.R."/>
            <person name="Briegel A."/>
            <person name="Li Z."/>
            <person name="Shi J."/>
            <person name="Tocheva E.I."/>
            <person name="Muller A."/>
            <person name="Dobro M.J."/>
            <person name="Jensen G.J."/>
        </authorList>
    </citation>
    <scope>NUCLEOTIDE SEQUENCE [LARGE SCALE GENOMIC DNA]</scope>
    <source>
        <strain evidence="1 2">DSM 6540</strain>
    </source>
</reference>
<evidence type="ECO:0000313" key="1">
    <source>
        <dbReference type="EMBL" id="EGO63285.1"/>
    </source>
</evidence>
<sequence>MMTDIILFGLFLAVLLLLAWPLGQYMAKVFTMEKILHFF</sequence>
<dbReference type="Proteomes" id="UP000003240">
    <property type="component" value="Unassembled WGS sequence"/>
</dbReference>
<accession>F7NL05</accession>
<evidence type="ECO:0000313" key="2">
    <source>
        <dbReference type="Proteomes" id="UP000003240"/>
    </source>
</evidence>
<organism evidence="1 2">
    <name type="scientific">Acetonema longum DSM 6540</name>
    <dbReference type="NCBI Taxonomy" id="1009370"/>
    <lineage>
        <taxon>Bacteria</taxon>
        <taxon>Bacillati</taxon>
        <taxon>Bacillota</taxon>
        <taxon>Negativicutes</taxon>
        <taxon>Acetonemataceae</taxon>
        <taxon>Acetonema</taxon>
    </lineage>
</organism>
<keyword evidence="2" id="KW-1185">Reference proteome</keyword>
<dbReference type="EMBL" id="AFGF01000122">
    <property type="protein sequence ID" value="EGO63285.1"/>
    <property type="molecule type" value="Genomic_DNA"/>
</dbReference>
<protein>
    <submittedName>
        <fullName evidence="1">Uncharacterized protein</fullName>
    </submittedName>
</protein>
<dbReference type="AlphaFoldDB" id="F7NL05"/>
<proteinExistence type="predicted"/>
<name>F7NL05_9FIRM</name>
<gene>
    <name evidence="1" type="ORF">ALO_13887</name>
</gene>